<evidence type="ECO:0000256" key="3">
    <source>
        <dbReference type="ARBA" id="ARBA00019693"/>
    </source>
</evidence>
<comment type="subcellular location">
    <subcellularLocation>
        <location evidence="1">Nucleus</location>
    </subcellularLocation>
</comment>
<evidence type="ECO:0000256" key="1">
    <source>
        <dbReference type="ARBA" id="ARBA00004123"/>
    </source>
</evidence>
<evidence type="ECO:0000256" key="4">
    <source>
        <dbReference type="ARBA" id="ARBA00023015"/>
    </source>
</evidence>
<dbReference type="EnsemblMetazoa" id="XM_028659115.1">
    <property type="protein sequence ID" value="XP_028514916.1"/>
    <property type="gene ID" value="LOC110239297"/>
</dbReference>
<reference evidence="9" key="1">
    <citation type="submission" date="2022-11" db="UniProtKB">
        <authorList>
            <consortium name="EnsemblMetazoa"/>
        </authorList>
    </citation>
    <scope>IDENTIFICATION</scope>
</reference>
<sequence>MSQYLIFSDARWDDLCCNVPIAMHEMLKTWQYESHSPAETVQKLVNHIKYEVPAWAICVCAWCCGYIHELRMEQRAFLTSERSENTDRPSQPGLLQFLLSPINDRGMDPVFNDRCSMMVHVMQCMSANIDRKDDAPGSSLPVEINQTPSKVMQQLFNNCIKQKHFSTKILHKFKQLLILGGAEWFCSTIVK</sequence>
<evidence type="ECO:0000256" key="6">
    <source>
        <dbReference type="ARBA" id="ARBA00023163"/>
    </source>
</evidence>
<dbReference type="Proteomes" id="UP000887567">
    <property type="component" value="Unplaced"/>
</dbReference>
<evidence type="ECO:0000256" key="5">
    <source>
        <dbReference type="ARBA" id="ARBA00023159"/>
    </source>
</evidence>
<keyword evidence="5" id="KW-0010">Activator</keyword>
<evidence type="ECO:0000256" key="7">
    <source>
        <dbReference type="ARBA" id="ARBA00023242"/>
    </source>
</evidence>
<dbReference type="KEGG" id="epa:110239297"/>
<dbReference type="Pfam" id="PF11277">
    <property type="entry name" value="Med24_N"/>
    <property type="match status" value="1"/>
</dbReference>
<dbReference type="GO" id="GO:0060261">
    <property type="term" value="P:positive regulation of transcription initiation by RNA polymerase II"/>
    <property type="evidence" value="ECO:0007669"/>
    <property type="project" value="TreeGrafter"/>
</dbReference>
<evidence type="ECO:0000313" key="10">
    <source>
        <dbReference type="Proteomes" id="UP000887567"/>
    </source>
</evidence>
<organism evidence="9 10">
    <name type="scientific">Exaiptasia diaphana</name>
    <name type="common">Tropical sea anemone</name>
    <name type="synonym">Aiptasia pulchella</name>
    <dbReference type="NCBI Taxonomy" id="2652724"/>
    <lineage>
        <taxon>Eukaryota</taxon>
        <taxon>Metazoa</taxon>
        <taxon>Cnidaria</taxon>
        <taxon>Anthozoa</taxon>
        <taxon>Hexacorallia</taxon>
        <taxon>Actiniaria</taxon>
        <taxon>Aiptasiidae</taxon>
        <taxon>Exaiptasia</taxon>
    </lineage>
</organism>
<dbReference type="GO" id="GO:0003712">
    <property type="term" value="F:transcription coregulator activity"/>
    <property type="evidence" value="ECO:0007669"/>
    <property type="project" value="TreeGrafter"/>
</dbReference>
<dbReference type="AlphaFoldDB" id="A0A913YKS9"/>
<proteinExistence type="inferred from homology"/>
<evidence type="ECO:0000313" key="9">
    <source>
        <dbReference type="EnsemblMetazoa" id="XP_028514916.1"/>
    </source>
</evidence>
<protein>
    <recommendedName>
        <fullName evidence="3">Mediator of RNA polymerase II transcription subunit 24</fullName>
    </recommendedName>
    <alternativeName>
        <fullName evidence="8">Mediator complex subunit 24</fullName>
    </alternativeName>
</protein>
<keyword evidence="10" id="KW-1185">Reference proteome</keyword>
<evidence type="ECO:0000256" key="8">
    <source>
        <dbReference type="ARBA" id="ARBA00031960"/>
    </source>
</evidence>
<dbReference type="InterPro" id="IPR021429">
    <property type="entry name" value="Mediator_Med24"/>
</dbReference>
<dbReference type="PANTHER" id="PTHR12898">
    <property type="entry name" value="MEDIATOR OF RNA POLYMERASE II TRANSCRIPTION SUBUNIT 24"/>
    <property type="match status" value="1"/>
</dbReference>
<name>A0A913YKS9_EXADI</name>
<dbReference type="PANTHER" id="PTHR12898:SF1">
    <property type="entry name" value="MEDIATOR OF RNA POLYMERASE II TRANSCRIPTION SUBUNIT 24"/>
    <property type="match status" value="1"/>
</dbReference>
<keyword evidence="6" id="KW-0804">Transcription</keyword>
<accession>A0A913YKS9</accession>
<comment type="similarity">
    <text evidence="2">Belongs to the Mediator complex subunit 24 family.</text>
</comment>
<keyword evidence="7" id="KW-0539">Nucleus</keyword>
<keyword evidence="4" id="KW-0805">Transcription regulation</keyword>
<dbReference type="GO" id="GO:0016592">
    <property type="term" value="C:mediator complex"/>
    <property type="evidence" value="ECO:0007669"/>
    <property type="project" value="InterPro"/>
</dbReference>
<dbReference type="OrthoDB" id="21216at2759"/>
<dbReference type="RefSeq" id="XP_028514916.1">
    <property type="nucleotide sequence ID" value="XM_028659115.1"/>
</dbReference>
<dbReference type="GeneID" id="110239297"/>
<evidence type="ECO:0000256" key="2">
    <source>
        <dbReference type="ARBA" id="ARBA00007864"/>
    </source>
</evidence>